<keyword evidence="2" id="KW-0479">Metal-binding</keyword>
<evidence type="ECO:0000313" key="5">
    <source>
        <dbReference type="Proteomes" id="UP001162156"/>
    </source>
</evidence>
<comment type="cofactor">
    <cofactor evidence="1">
        <name>a divalent metal cation</name>
        <dbReference type="ChEBI" id="CHEBI:60240"/>
    </cofactor>
</comment>
<comment type="caution">
    <text evidence="4">The sequence shown here is derived from an EMBL/GenBank/DDBJ whole genome shotgun (WGS) entry which is preliminary data.</text>
</comment>
<dbReference type="EMBL" id="JANEYF010001605">
    <property type="protein sequence ID" value="KAJ8961640.1"/>
    <property type="molecule type" value="Genomic_DNA"/>
</dbReference>
<dbReference type="AlphaFoldDB" id="A0AAV8ZBV6"/>
<dbReference type="GO" id="GO:0046872">
    <property type="term" value="F:metal ion binding"/>
    <property type="evidence" value="ECO:0007669"/>
    <property type="project" value="UniProtKB-KW"/>
</dbReference>
<dbReference type="InterPro" id="IPR027806">
    <property type="entry name" value="HARBI1_dom"/>
</dbReference>
<evidence type="ECO:0000259" key="3">
    <source>
        <dbReference type="Pfam" id="PF13359"/>
    </source>
</evidence>
<reference evidence="4" key="1">
    <citation type="journal article" date="2023" name="Insect Mol. Biol.">
        <title>Genome sequencing provides insights into the evolution of gene families encoding plant cell wall-degrading enzymes in longhorned beetles.</title>
        <authorList>
            <person name="Shin N.R."/>
            <person name="Okamura Y."/>
            <person name="Kirsch R."/>
            <person name="Pauchet Y."/>
        </authorList>
    </citation>
    <scope>NUCLEOTIDE SEQUENCE</scope>
    <source>
        <strain evidence="4">RBIC_L_NR</strain>
    </source>
</reference>
<gene>
    <name evidence="4" type="ORF">NQ314_005892</name>
</gene>
<protein>
    <recommendedName>
        <fullName evidence="3">DDE Tnp4 domain-containing protein</fullName>
    </recommendedName>
</protein>
<sequence length="96" mass="11210">MFNYRLSRARIVENAFGIMVSRFGIFEKPIACSPETVDKVINVYCALHNWLRTTSSTYYTPKGSFDEEDLDSGKIIPGAWRQDIKKKFDFDKLHRK</sequence>
<keyword evidence="5" id="KW-1185">Reference proteome</keyword>
<evidence type="ECO:0000256" key="1">
    <source>
        <dbReference type="ARBA" id="ARBA00001968"/>
    </source>
</evidence>
<organism evidence="4 5">
    <name type="scientific">Rhamnusium bicolor</name>
    <dbReference type="NCBI Taxonomy" id="1586634"/>
    <lineage>
        <taxon>Eukaryota</taxon>
        <taxon>Metazoa</taxon>
        <taxon>Ecdysozoa</taxon>
        <taxon>Arthropoda</taxon>
        <taxon>Hexapoda</taxon>
        <taxon>Insecta</taxon>
        <taxon>Pterygota</taxon>
        <taxon>Neoptera</taxon>
        <taxon>Endopterygota</taxon>
        <taxon>Coleoptera</taxon>
        <taxon>Polyphaga</taxon>
        <taxon>Cucujiformia</taxon>
        <taxon>Chrysomeloidea</taxon>
        <taxon>Cerambycidae</taxon>
        <taxon>Lepturinae</taxon>
        <taxon>Rhagiini</taxon>
        <taxon>Rhamnusium</taxon>
    </lineage>
</organism>
<accession>A0AAV8ZBV6</accession>
<evidence type="ECO:0000256" key="2">
    <source>
        <dbReference type="ARBA" id="ARBA00022723"/>
    </source>
</evidence>
<evidence type="ECO:0000313" key="4">
    <source>
        <dbReference type="EMBL" id="KAJ8961640.1"/>
    </source>
</evidence>
<name>A0AAV8ZBV6_9CUCU</name>
<dbReference type="Pfam" id="PF13359">
    <property type="entry name" value="DDE_Tnp_4"/>
    <property type="match status" value="1"/>
</dbReference>
<feature type="domain" description="DDE Tnp4" evidence="3">
    <location>
        <begin position="2"/>
        <end position="49"/>
    </location>
</feature>
<proteinExistence type="predicted"/>
<dbReference type="Proteomes" id="UP001162156">
    <property type="component" value="Unassembled WGS sequence"/>
</dbReference>